<protein>
    <submittedName>
        <fullName evidence="1">Uncharacterized protein</fullName>
    </submittedName>
</protein>
<dbReference type="EMBL" id="GISG01001268">
    <property type="protein sequence ID" value="MBA4614145.1"/>
    <property type="molecule type" value="Transcribed_RNA"/>
</dbReference>
<accession>A0A7C9CFA8</accession>
<name>A0A7C9CFA8_OPUST</name>
<dbReference type="AlphaFoldDB" id="A0A7C9CFA8"/>
<organism evidence="1">
    <name type="scientific">Opuntia streptacantha</name>
    <name type="common">Prickly pear cactus</name>
    <name type="synonym">Opuntia cardona</name>
    <dbReference type="NCBI Taxonomy" id="393608"/>
    <lineage>
        <taxon>Eukaryota</taxon>
        <taxon>Viridiplantae</taxon>
        <taxon>Streptophyta</taxon>
        <taxon>Embryophyta</taxon>
        <taxon>Tracheophyta</taxon>
        <taxon>Spermatophyta</taxon>
        <taxon>Magnoliopsida</taxon>
        <taxon>eudicotyledons</taxon>
        <taxon>Gunneridae</taxon>
        <taxon>Pentapetalae</taxon>
        <taxon>Caryophyllales</taxon>
        <taxon>Cactineae</taxon>
        <taxon>Cactaceae</taxon>
        <taxon>Opuntioideae</taxon>
        <taxon>Opuntia</taxon>
    </lineage>
</organism>
<sequence length="103" mass="11667">MGFRTLSAESLTVNISAVYQTRAHCASGAHYRPLWSFNQRYRFRGDHSQVGLKPQRSESETLSRRNDICLSSLHVSVFLFCDNPCFPHMNLDSVANVGLVCFI</sequence>
<evidence type="ECO:0000313" key="1">
    <source>
        <dbReference type="EMBL" id="MBA4614145.1"/>
    </source>
</evidence>
<reference evidence="1" key="1">
    <citation type="journal article" date="2013" name="J. Plant Res.">
        <title>Effect of fungi and light on seed germination of three Opuntia species from semiarid lands of central Mexico.</title>
        <authorList>
            <person name="Delgado-Sanchez P."/>
            <person name="Jimenez-Bremont J.F."/>
            <person name="Guerrero-Gonzalez Mde L."/>
            <person name="Flores J."/>
        </authorList>
    </citation>
    <scope>NUCLEOTIDE SEQUENCE</scope>
    <source>
        <tissue evidence="1">Cladode</tissue>
    </source>
</reference>
<proteinExistence type="predicted"/>
<reference evidence="1" key="2">
    <citation type="submission" date="2020-07" db="EMBL/GenBank/DDBJ databases">
        <authorList>
            <person name="Vera ALvarez R."/>
            <person name="Arias-Moreno D.M."/>
            <person name="Jimenez-Jacinto V."/>
            <person name="Jimenez-Bremont J.F."/>
            <person name="Swaminathan K."/>
            <person name="Moose S.P."/>
            <person name="Guerrero-Gonzalez M.L."/>
            <person name="Marino-Ramirez L."/>
            <person name="Landsman D."/>
            <person name="Rodriguez-Kessler M."/>
            <person name="Delgado-Sanchez P."/>
        </authorList>
    </citation>
    <scope>NUCLEOTIDE SEQUENCE</scope>
    <source>
        <tissue evidence="1">Cladode</tissue>
    </source>
</reference>